<dbReference type="SUPFAM" id="SSF57997">
    <property type="entry name" value="Tropomyosin"/>
    <property type="match status" value="1"/>
</dbReference>
<feature type="compositionally biased region" description="Basic and acidic residues" evidence="2">
    <location>
        <begin position="912"/>
        <end position="929"/>
    </location>
</feature>
<evidence type="ECO:0000313" key="4">
    <source>
        <dbReference type="RefSeq" id="XP_011044983.1"/>
    </source>
</evidence>
<protein>
    <submittedName>
        <fullName evidence="4">Centromere-associated protein E</fullName>
    </submittedName>
</protein>
<feature type="coiled-coil region" evidence="1">
    <location>
        <begin position="748"/>
        <end position="775"/>
    </location>
</feature>
<reference evidence="4" key="1">
    <citation type="submission" date="2025-08" db="UniProtKB">
        <authorList>
            <consortium name="RefSeq"/>
        </authorList>
    </citation>
    <scope>IDENTIFICATION</scope>
</reference>
<sequence>MDKNKSRTDLLAAGRKKLQQFRQKKDSKGSSSSHGRSSKKSSTSEKHESDADEASSTGKAAGLKQVHEWEVKSQSDPDLGRVDSLVSASSGAPDLNLDVVAVDLPSIPLTPETRVAETALDHDGGSAAEEGGADENHIDSSKPDEGESSQSIDAKASRVVPLGSSDIPHSEAKTKHDDAFVSVDVSAPHKLIDTMDGITVTGETESQDGEDGMWPLPPQEDTPDTSSIQARGNQVTDEADGLDSQHFGGSSDLELEGDRRLSLSGHGEIAKCAGETASEQIHTEEAAASQSKQSDGIDDASVSASATDMSAGLVASTVAISEADGSAGVIHQATNQHWKVVDIGPPTVENVEIPSGYGYCGNDGKSVQSDRLVTEASSPQYFPEDSFVFVAESDKRPLLNKLASTSEGYAMSPLGDFGEITFLQLIEVIKGLNEEEYRILLKSRGSVSNVELGTTNSFSSQNGFPGLLERLREELFLTKCTKDILQLQLSEQSDLQIENDHHLHQLDDEISVLHASLKEARERGNSLAEELAECRSELQASFSGREELEHQFHEAKAEVAEVSARANKLQNSLEMSQSELLRLSKELADSQDFVAALQVEVENLNGSLVSLTEERKIVEDGRKSCLHENEKLSNELADCKSLIAALQTESSNLRGTVTSMTDEKIKLNGEKEYLADCHDKICLELSDCKGLVEALQVENLKLSGSLAMATEERKKLEEDISYSAQERDRLSSELLVLHDELSKDHAECLKFESELKEMTTRLEQLTEENIFLSSNLDIHKVKLQEIEDLQAQKSSPVGKTANPVGSLETQSKVWENASDVEHDGEATFSMSEKSMCGNFEVAPPLALLGQEVFDDSVGFVALKGHLEEAGKVLQGLEKEIEVVHSHSVSLTRAGGKSASPAVSKLIQAFESKGQHDENEAEDGSMKEDQSPATDPFASMKEYTGNLKAILKRLTLDAENVSLMFKTERDDINIANCTIRELKSRAEALKEHNDNLEATNIQLGVLYEAVKQHLSDFNEKNNKLEVLCDSLRQQEFSLKAENSEFGRKLSDCELKIEDLQSQLHGLQESSDEKASVLHDELAKSQMEAAERALTVEQEWNSTVAQIIEAVDRLDVSTGFSLTSTASMPSHGSLDVSSHVTASVNAATNTIQDLKEKLEASSRDHETASNLFNGVSEKCNELLGKSELVNATLHNLYSELRKIVIDSCGYVEESNLQDEELPDTVDYIRFKALLEKLENALAERLQLQSANKKLNSELMSQIKDIEELNRRCHDFSSIQRLIENVEGEVKLEDGGADSEMTPVSHLESLVSFLVHKYKEAKEQVNSSTEEFGSKVLEMTELQKEIHQLTGLMLQHENEILVLKEHLTQAEEALVAMRSEWQETVSELQQSEQRVSSIREKLSIAVAKGKGLVVQRDSLKQSLAETSGELDRCSQELQLKDSRLHEIEAKLKTYSEAGGRVEALESELSYIRNSATALRESFLLKDSVLQRIEEILEDLDLPEHFHSRDIIEKVDWLARSATANTLLPTDWDQKSSVGGSHSDTGFVVTDTWKEDDVQPGSNSGDDLRRRYEELQSKFYGLAEQNEMLEQSLMERNNLVQRWEERLARINLPSHLLLAEPEDRIEWLENALSEASHDRNSLLQKIDELENYCRSVTADLEESQDRVSHLIAELQESSKRVSDLERDLQAVILERENLFERLEILTSDVEKLSARTVQFELDNEKLQNEASALQEKLVDKLGIEERIQSINDEIGRMQDLVCDVLQDPGAKDFISDGSSTECLERLLRKLVENYATLSSAKSVPVEAVVDHHAKGTDANFIEGQTRDILDSEESDAALLKRDAWGNEEENGDSLKKELEETLSELACVKEERDRDREKQQSLICEVEEKEKKILELQELLHQEEQKSTSVREKLNIAVRKGKLLVQQRDSLKQTIEEMNAELVLLKSQIKDRENALADNEQKMRDLATYPERVKALEADSSLLRNHLAETEHLLQEKGHTLTMMLNVLGDVDVGSEIYSNDPIEKLEYMGKLCRDLHAAVASAEQESKKSGRAAELLLAELNEVQDRNDSLQEELAKASIEISEISKERDTTEAAKLEALSRLERSFTVHAQEKRKQYSELAVLKSTADKLRKSFSDINDLLGGVFTMELEFLQNVEAGMASCVKRTETNLAVHVPPFSRADGITSNISENMDNLSVEFSSQSSMPDDFDDNFIIEVCNTVQELMKEIGAVKVILGEHSGALHNQARNLSKLIEILHREMISQKESFEAVERENKHIKSAEKEKEKEIVVLLRNISLLYEACTSSIMEIENRKAEVSGNALATGDMAVNWKPARFADGGGHNFPSEEQLKTMAERLSVAVKEFFSIKGDITEGEKKEMKVMISNLQKELQEKDIQRERICMELVSQIKEAESAVTSYSLDLQSSRTRIYDLEKQVDVMEEERELLKQRVKELQDGQAISADLQERVRSLTDVLAAKEQEIETLMQALDEEEVQMEDLTSKTKELEKILQQKNLDIENLEASHGKALKKLSITVNKFDELHHFSESLLAEVEKLQSQLQERDAEISFLRQEVTRCTNEVLVASQMSSKRNSDDIHELLLWLDTLVSQVGMQDVHLYDSSMAPEHKELLQKKITGIVSKLEDLQVVAQSRDTLVQTERNKVDELTRRIETLESSLREKESQLNMLEGAEDLGQTTNSVSEIVEVEPVINKWVAPVPSSSSQVRNLRKVNNDQVAIAIVEDPVGENRLEDEDDDKVHGFKSLTTSRIVPKFTRPVSDMIDGLWVSCDRALMRRPALRLCIIIYWAILHALLATFAV</sequence>
<feature type="region of interest" description="Disordered" evidence="2">
    <location>
        <begin position="194"/>
        <end position="229"/>
    </location>
</feature>
<evidence type="ECO:0000256" key="1">
    <source>
        <dbReference type="SAM" id="Coils"/>
    </source>
</evidence>
<dbReference type="Gene3D" id="1.10.287.1490">
    <property type="match status" value="1"/>
</dbReference>
<name>A0AAJ6VBZ2_POPEU</name>
<proteinExistence type="predicted"/>
<dbReference type="RefSeq" id="XP_011044983.1">
    <property type="nucleotide sequence ID" value="XM_011046681.1"/>
</dbReference>
<feature type="coiled-coil region" evidence="1">
    <location>
        <begin position="2050"/>
        <end position="2084"/>
    </location>
</feature>
<feature type="coiled-coil region" evidence="1">
    <location>
        <begin position="1847"/>
        <end position="1951"/>
    </location>
</feature>
<organism evidence="3 4">
    <name type="scientific">Populus euphratica</name>
    <name type="common">Euphrates poplar</name>
    <dbReference type="NCBI Taxonomy" id="75702"/>
    <lineage>
        <taxon>Eukaryota</taxon>
        <taxon>Viridiplantae</taxon>
        <taxon>Streptophyta</taxon>
        <taxon>Embryophyta</taxon>
        <taxon>Tracheophyta</taxon>
        <taxon>Spermatophyta</taxon>
        <taxon>Magnoliopsida</taxon>
        <taxon>eudicotyledons</taxon>
        <taxon>Gunneridae</taxon>
        <taxon>Pentapetalae</taxon>
        <taxon>rosids</taxon>
        <taxon>fabids</taxon>
        <taxon>Malpighiales</taxon>
        <taxon>Salicaceae</taxon>
        <taxon>Saliceae</taxon>
        <taxon>Populus</taxon>
    </lineage>
</organism>
<feature type="region of interest" description="Disordered" evidence="2">
    <location>
        <begin position="911"/>
        <end position="937"/>
    </location>
</feature>
<gene>
    <name evidence="4" type="primary">LOC105140026</name>
</gene>
<feature type="coiled-coil region" evidence="1">
    <location>
        <begin position="1336"/>
        <end position="1370"/>
    </location>
</feature>
<feature type="region of interest" description="Disordered" evidence="2">
    <location>
        <begin position="275"/>
        <end position="303"/>
    </location>
</feature>
<dbReference type="Proteomes" id="UP000694918">
    <property type="component" value="Unplaced"/>
</dbReference>
<feature type="coiled-coil region" evidence="1">
    <location>
        <begin position="2371"/>
        <end position="2566"/>
    </location>
</feature>
<feature type="coiled-coil region" evidence="1">
    <location>
        <begin position="503"/>
        <end position="649"/>
    </location>
</feature>
<dbReference type="GeneID" id="105140026"/>
<evidence type="ECO:0000256" key="2">
    <source>
        <dbReference type="SAM" id="MobiDB-lite"/>
    </source>
</evidence>
<accession>A0AAJ6VBZ2</accession>
<keyword evidence="1" id="KW-0175">Coiled coil</keyword>
<keyword evidence="3" id="KW-1185">Reference proteome</keyword>
<feature type="coiled-coil region" evidence="1">
    <location>
        <begin position="971"/>
        <end position="1068"/>
    </location>
</feature>
<dbReference type="KEGG" id="peu:105140026"/>
<feature type="region of interest" description="Disordered" evidence="2">
    <location>
        <begin position="1"/>
        <end position="96"/>
    </location>
</feature>
<feature type="compositionally biased region" description="Basic and acidic residues" evidence="2">
    <location>
        <begin position="65"/>
        <end position="81"/>
    </location>
</feature>
<feature type="coiled-coil region" evidence="1">
    <location>
        <begin position="1142"/>
        <end position="1169"/>
    </location>
</feature>
<feature type="coiled-coil region" evidence="1">
    <location>
        <begin position="1228"/>
        <end position="1269"/>
    </location>
</feature>
<feature type="coiled-coil region" evidence="1">
    <location>
        <begin position="1578"/>
        <end position="1739"/>
    </location>
</feature>
<feature type="region of interest" description="Disordered" evidence="2">
    <location>
        <begin position="113"/>
        <end position="175"/>
    </location>
</feature>
<feature type="compositionally biased region" description="Basic and acidic residues" evidence="2">
    <location>
        <begin position="134"/>
        <end position="145"/>
    </location>
</feature>
<dbReference type="PANTHER" id="PTHR43939:SF50">
    <property type="entry name" value="NUCLEOPORIN"/>
    <property type="match status" value="1"/>
</dbReference>
<dbReference type="PANTHER" id="PTHR43939">
    <property type="entry name" value="COILED-COIL DOMAIN-CONTAINING PROTEIN 158"/>
    <property type="match status" value="1"/>
</dbReference>
<feature type="coiled-coil region" evidence="1">
    <location>
        <begin position="1413"/>
        <end position="1447"/>
    </location>
</feature>
<evidence type="ECO:0000313" key="3">
    <source>
        <dbReference type="Proteomes" id="UP000694918"/>
    </source>
</evidence>
<feature type="coiled-coil region" evidence="1">
    <location>
        <begin position="2648"/>
        <end position="2682"/>
    </location>
</feature>